<evidence type="ECO:0000256" key="1">
    <source>
        <dbReference type="ARBA" id="ARBA00005445"/>
    </source>
</evidence>
<evidence type="ECO:0000256" key="3">
    <source>
        <dbReference type="SAM" id="SignalP"/>
    </source>
</evidence>
<name>A0A8H7A6Y5_9EURO</name>
<comment type="caution">
    <text evidence="4">The sequence shown here is derived from an EMBL/GenBank/DDBJ whole genome shotgun (WGS) entry which is preliminary data.</text>
</comment>
<keyword evidence="2 3" id="KW-0732">Signal</keyword>
<evidence type="ECO:0000313" key="4">
    <source>
        <dbReference type="EMBL" id="KAF7502292.1"/>
    </source>
</evidence>
<evidence type="ECO:0000313" key="5">
    <source>
        <dbReference type="Proteomes" id="UP000606974"/>
    </source>
</evidence>
<feature type="chain" id="PRO_5034609783" evidence="3">
    <location>
        <begin position="19"/>
        <end position="231"/>
    </location>
</feature>
<reference evidence="4" key="1">
    <citation type="submission" date="2020-02" db="EMBL/GenBank/DDBJ databases">
        <authorList>
            <person name="Palmer J.M."/>
        </authorList>
    </citation>
    <scope>NUCLEOTIDE SEQUENCE</scope>
    <source>
        <strain evidence="4">EPUS1.4</strain>
        <tissue evidence="4">Thallus</tissue>
    </source>
</reference>
<gene>
    <name evidence="4" type="ORF">GJ744_006160</name>
</gene>
<dbReference type="Proteomes" id="UP000606974">
    <property type="component" value="Unassembled WGS sequence"/>
</dbReference>
<sequence length="231" mass="22993">MHPNTLTMVLLFVSNSAAIFTGSARNFGACAGQTVTSTGNTVIVGSVGTSPGTSITGFPPGQATSLNRANFAARGCIADISTAYAACKGALAPVILTGQPLDGKVLSPGTYSYATTAALNPGATLTFDARGISTAEFAIQVGTSLDLFSNSKILLTNGARACNVVFCAGSSVVIGTNVGVNATVVAYTSISVANGAANRGGLYGINGAVTLINNRITSCSQPSLDISVSIG</sequence>
<protein>
    <submittedName>
        <fullName evidence="4">Uncharacterized protein</fullName>
    </submittedName>
</protein>
<organism evidence="4 5">
    <name type="scientific">Endocarpon pusillum</name>
    <dbReference type="NCBI Taxonomy" id="364733"/>
    <lineage>
        <taxon>Eukaryota</taxon>
        <taxon>Fungi</taxon>
        <taxon>Dikarya</taxon>
        <taxon>Ascomycota</taxon>
        <taxon>Pezizomycotina</taxon>
        <taxon>Eurotiomycetes</taxon>
        <taxon>Chaetothyriomycetidae</taxon>
        <taxon>Verrucariales</taxon>
        <taxon>Verrucariaceae</taxon>
        <taxon>Endocarpon</taxon>
    </lineage>
</organism>
<comment type="similarity">
    <text evidence="1">Belongs to the ice-binding protein family.</text>
</comment>
<evidence type="ECO:0000256" key="2">
    <source>
        <dbReference type="ARBA" id="ARBA00022729"/>
    </source>
</evidence>
<feature type="signal peptide" evidence="3">
    <location>
        <begin position="1"/>
        <end position="18"/>
    </location>
</feature>
<dbReference type="InterPro" id="IPR021884">
    <property type="entry name" value="Ice-bd_prot"/>
</dbReference>
<keyword evidence="5" id="KW-1185">Reference proteome</keyword>
<dbReference type="OrthoDB" id="10264374at2759"/>
<proteinExistence type="inferred from homology"/>
<dbReference type="AlphaFoldDB" id="A0A8H7A6Y5"/>
<dbReference type="EMBL" id="JAACFV010000275">
    <property type="protein sequence ID" value="KAF7502292.1"/>
    <property type="molecule type" value="Genomic_DNA"/>
</dbReference>
<accession>A0A8H7A6Y5</accession>
<dbReference type="Pfam" id="PF11999">
    <property type="entry name" value="Ice_binding"/>
    <property type="match status" value="1"/>
</dbReference>